<dbReference type="EMBL" id="MUYU01000017">
    <property type="protein sequence ID" value="OOS23416.1"/>
    <property type="molecule type" value="Genomic_DNA"/>
</dbReference>
<dbReference type="STRING" id="470453.B0680_07185"/>
<keyword evidence="4" id="KW-1185">Reference proteome</keyword>
<evidence type="ECO:0000313" key="4">
    <source>
        <dbReference type="Proteomes" id="UP000189800"/>
    </source>
</evidence>
<sequence length="422" mass="46030">MTYSAPNRTLFLIILLISLFLHTVFFVISSDRQTTEQHRVVAERLVAELGAELAMPSAANDRVSMSHIAGQYAQEPQVAFVAIYDADDNIVVSIGEGENGYRTRNETIVVGDKVLGSVVLETKAVSTATILSGQWLFLLAMLVIHGLLWVVYGHIARPTKELKLQIARQTRDRLLSQGLLTGEVATPTPTEAPPTPSEDNASAEPASAVDTAKTDASDDGTNQQTAATPPAVDSYTVQVRFDDPNQLIQAVSYDHKKMYFALCDQMVSKAATKLLETPLLAGVSIRAIKSFDETGASIELVRDNDYAKVATAALMLSKLILMVNQIVYDRHRELGQFALKFATTASDTAQANTIYSISKRRGQPLLVLFEPSASQEVAIFGTLTKIHNPSSPSERNCQIITSMSQSTVSRLRVARDAVFLED</sequence>
<dbReference type="OrthoDB" id="6653564at2"/>
<keyword evidence="2" id="KW-0472">Membrane</keyword>
<keyword evidence="2" id="KW-0812">Transmembrane</keyword>
<organism evidence="3 4">
    <name type="scientific">Moraxella pluranimalium</name>
    <dbReference type="NCBI Taxonomy" id="470453"/>
    <lineage>
        <taxon>Bacteria</taxon>
        <taxon>Pseudomonadati</taxon>
        <taxon>Pseudomonadota</taxon>
        <taxon>Gammaproteobacteria</taxon>
        <taxon>Moraxellales</taxon>
        <taxon>Moraxellaceae</taxon>
        <taxon>Moraxella</taxon>
    </lineage>
</organism>
<keyword evidence="2" id="KW-1133">Transmembrane helix</keyword>
<reference evidence="3 4" key="1">
    <citation type="submission" date="2017-02" db="EMBL/GenBank/DDBJ databases">
        <title>Draft genome sequence of Moraxella pluranimalium CCUG 54913T type strain.</title>
        <authorList>
            <person name="Salva-Serra F."/>
            <person name="Engstrom-Jakobsson H."/>
            <person name="Thorell K."/>
            <person name="Jaen-Luchoro D."/>
            <person name="Gonzales-Siles L."/>
            <person name="Karlsson R."/>
            <person name="Yazdan S."/>
            <person name="Boulund F."/>
            <person name="Johnning A."/>
            <person name="Engstrand L."/>
            <person name="Kristiansson E."/>
            <person name="Moore E."/>
        </authorList>
    </citation>
    <scope>NUCLEOTIDE SEQUENCE [LARGE SCALE GENOMIC DNA]</scope>
    <source>
        <strain evidence="3 4">CCUG 54913</strain>
    </source>
</reference>
<accession>A0A1T0CM51</accession>
<feature type="transmembrane region" description="Helical" evidence="2">
    <location>
        <begin position="135"/>
        <end position="155"/>
    </location>
</feature>
<gene>
    <name evidence="3" type="ORF">B0680_07185</name>
</gene>
<comment type="caution">
    <text evidence="3">The sequence shown here is derived from an EMBL/GenBank/DDBJ whole genome shotgun (WGS) entry which is preliminary data.</text>
</comment>
<feature type="region of interest" description="Disordered" evidence="1">
    <location>
        <begin position="178"/>
        <end position="229"/>
    </location>
</feature>
<proteinExistence type="predicted"/>
<protein>
    <submittedName>
        <fullName evidence="3">Uncharacterized protein</fullName>
    </submittedName>
</protein>
<dbReference type="Proteomes" id="UP000189800">
    <property type="component" value="Unassembled WGS sequence"/>
</dbReference>
<evidence type="ECO:0000313" key="3">
    <source>
        <dbReference type="EMBL" id="OOS23416.1"/>
    </source>
</evidence>
<name>A0A1T0CM51_9GAMM</name>
<evidence type="ECO:0000256" key="1">
    <source>
        <dbReference type="SAM" id="MobiDB-lite"/>
    </source>
</evidence>
<dbReference type="RefSeq" id="WP_143821387.1">
    <property type="nucleotide sequence ID" value="NZ_MUYU01000017.1"/>
</dbReference>
<dbReference type="AlphaFoldDB" id="A0A1T0CM51"/>
<evidence type="ECO:0000256" key="2">
    <source>
        <dbReference type="SAM" id="Phobius"/>
    </source>
</evidence>